<sequence length="228" mass="26061">MVVIECENVKKCLEQSYLAMKNYPGIFSVCRPSGMEKRIAVFETSPNLTGAVEFVTQEQNLIQSSLPEQCVEHFKPFEFPPDDDLLNPFGTSYTSVHRCGVYDPCGTPYSQPVHRMIHIKQQDQTKVVRFDFVQTSLVFDLDGLTLVIETIPCSCNDVQIILNDTKINVLALQEETHAEESISSVNGSYACYILRHFNRTFHLPHEIDHEQASIKQENNGMRVYIPWK</sequence>
<dbReference type="CDD" id="cd00298">
    <property type="entry name" value="ACD_sHsps_p23-like"/>
    <property type="match status" value="1"/>
</dbReference>
<dbReference type="EMBL" id="HBUF01397009">
    <property type="protein sequence ID" value="CAG6735824.1"/>
    <property type="molecule type" value="Transcribed_RNA"/>
</dbReference>
<name>A0A8D9E1F7_9HEMI</name>
<dbReference type="AlphaFoldDB" id="A0A8D9E1F7"/>
<evidence type="ECO:0008006" key="2">
    <source>
        <dbReference type="Google" id="ProtNLM"/>
    </source>
</evidence>
<accession>A0A8D9E1F7</accession>
<dbReference type="SUPFAM" id="SSF49764">
    <property type="entry name" value="HSP20-like chaperones"/>
    <property type="match status" value="1"/>
</dbReference>
<dbReference type="EMBL" id="HBUF01215611">
    <property type="protein sequence ID" value="CAG6667075.1"/>
    <property type="molecule type" value="Transcribed_RNA"/>
</dbReference>
<protein>
    <recommendedName>
        <fullName evidence="2">SHSP domain-containing protein</fullName>
    </recommendedName>
</protein>
<proteinExistence type="predicted"/>
<dbReference type="EMBL" id="HBUF01215610">
    <property type="protein sequence ID" value="CAG6667074.1"/>
    <property type="molecule type" value="Transcribed_RNA"/>
</dbReference>
<dbReference type="InterPro" id="IPR008978">
    <property type="entry name" value="HSP20-like_chaperone"/>
</dbReference>
<reference evidence="1" key="1">
    <citation type="submission" date="2021-05" db="EMBL/GenBank/DDBJ databases">
        <authorList>
            <person name="Alioto T."/>
            <person name="Alioto T."/>
            <person name="Gomez Garrido J."/>
        </authorList>
    </citation>
    <scope>NUCLEOTIDE SEQUENCE</scope>
</reference>
<organism evidence="1">
    <name type="scientific">Cacopsylla melanoneura</name>
    <dbReference type="NCBI Taxonomy" id="428564"/>
    <lineage>
        <taxon>Eukaryota</taxon>
        <taxon>Metazoa</taxon>
        <taxon>Ecdysozoa</taxon>
        <taxon>Arthropoda</taxon>
        <taxon>Hexapoda</taxon>
        <taxon>Insecta</taxon>
        <taxon>Pterygota</taxon>
        <taxon>Neoptera</taxon>
        <taxon>Paraneoptera</taxon>
        <taxon>Hemiptera</taxon>
        <taxon>Sternorrhyncha</taxon>
        <taxon>Psylloidea</taxon>
        <taxon>Psyllidae</taxon>
        <taxon>Psyllinae</taxon>
        <taxon>Cacopsylla</taxon>
    </lineage>
</organism>
<evidence type="ECO:0000313" key="1">
    <source>
        <dbReference type="EMBL" id="CAG6735824.1"/>
    </source>
</evidence>
<dbReference type="EMBL" id="HBUF01542336">
    <property type="protein sequence ID" value="CAG6755547.1"/>
    <property type="molecule type" value="Transcribed_RNA"/>
</dbReference>
<dbReference type="Gene3D" id="2.60.40.790">
    <property type="match status" value="1"/>
</dbReference>